<organism evidence="8 9">
    <name type="scientific">Ectobacillus antri</name>
    <dbReference type="NCBI Taxonomy" id="2486280"/>
    <lineage>
        <taxon>Bacteria</taxon>
        <taxon>Bacillati</taxon>
        <taxon>Bacillota</taxon>
        <taxon>Bacilli</taxon>
        <taxon>Bacillales</taxon>
        <taxon>Bacillaceae</taxon>
        <taxon>Ectobacillus</taxon>
    </lineage>
</organism>
<keyword evidence="3 5" id="KW-0472">Membrane</keyword>
<dbReference type="InterPro" id="IPR001107">
    <property type="entry name" value="Band_7"/>
</dbReference>
<dbReference type="Gene3D" id="3.30.479.30">
    <property type="entry name" value="Band 7 domain"/>
    <property type="match status" value="1"/>
</dbReference>
<proteinExistence type="inferred from homology"/>
<feature type="transmembrane region" description="Helical" evidence="5">
    <location>
        <begin position="6"/>
        <end position="25"/>
    </location>
</feature>
<gene>
    <name evidence="8" type="ORF">P6P90_09265</name>
</gene>
<feature type="coiled-coil region" evidence="4">
    <location>
        <begin position="276"/>
        <end position="319"/>
    </location>
</feature>
<comment type="subcellular location">
    <subcellularLocation>
        <location evidence="1">Membrane</location>
    </subcellularLocation>
</comment>
<keyword evidence="5" id="KW-1133">Transmembrane helix</keyword>
<protein>
    <submittedName>
        <fullName evidence="8">Flotillin family protein</fullName>
    </submittedName>
</protein>
<evidence type="ECO:0000313" key="9">
    <source>
        <dbReference type="Proteomes" id="UP001218246"/>
    </source>
</evidence>
<sequence>MTAFIIGGVVLAILLILIAVFVIRYRTVGPDEALIVTGSFLGNGTNVVTAEDGKKVKIIRGGGTFVVPVLQLAERLSLLNHKLEVGTRDTYTKQGVPVTVNGVSIIKIGSTIEEISTAAEQYLGKTREDLENEAREVLEGHLRAIVSSMTVEAAYSNREEFAQKVHEVASSDLMKMGLRIVSFTIKEINDRNGYLEALGQPQIAAVKRDAIIANAEREKEARIERARAEKEAQEAELQRDTQIAEATKEKELKVQAYKKEQEVATAEADLAYQFQQAKAQQRVTEEQMRVKIIEREKQIELEEKEIQRREKQYDAEVKKKADADRYAAEQAAEAEKIRQIRQAEAHQFRIEAEARGRAEEVRVEGLAKAEIEKAQGFALAQAAEAQGRADAEIIRLKGLAEAEAKQKIAEAFELYGQAAIMDMVIKMLPAYAKEVASPLANIDKITVVDTGGSGKNSGAGKVAAYATDLMATVQETLKASSGVDVKELLESFAGKGNVKNSLDSLTNEIASKNLKEGTE</sequence>
<evidence type="ECO:0000256" key="1">
    <source>
        <dbReference type="ARBA" id="ARBA00004370"/>
    </source>
</evidence>
<keyword evidence="5" id="KW-0812">Transmembrane</keyword>
<name>A0ABT6H660_9BACI</name>
<dbReference type="CDD" id="cd03399">
    <property type="entry name" value="SPFH_flotillin"/>
    <property type="match status" value="1"/>
</dbReference>
<dbReference type="Pfam" id="PF01145">
    <property type="entry name" value="Band_7"/>
    <property type="match status" value="1"/>
</dbReference>
<reference evidence="8 9" key="1">
    <citation type="submission" date="2023-04" db="EMBL/GenBank/DDBJ databases">
        <title>Ectobacillus antri isolated from activated sludge.</title>
        <authorList>
            <person name="Yan P."/>
            <person name="Liu X."/>
        </authorList>
    </citation>
    <scope>NUCLEOTIDE SEQUENCE [LARGE SCALE GENOMIC DNA]</scope>
    <source>
        <strain evidence="8 9">C18H</strain>
    </source>
</reference>
<feature type="domain" description="Flotillin C-terminal" evidence="7">
    <location>
        <begin position="378"/>
        <end position="464"/>
    </location>
</feature>
<evidence type="ECO:0000259" key="6">
    <source>
        <dbReference type="Pfam" id="PF01145"/>
    </source>
</evidence>
<keyword evidence="4" id="KW-0175">Coiled coil</keyword>
<dbReference type="EMBL" id="JARULN010000006">
    <property type="protein sequence ID" value="MDG5754160.1"/>
    <property type="molecule type" value="Genomic_DNA"/>
</dbReference>
<dbReference type="InterPro" id="IPR031905">
    <property type="entry name" value="Flotillin_C"/>
</dbReference>
<dbReference type="PANTHER" id="PTHR13806:SF46">
    <property type="entry name" value="FLOTILLIN-1-RELATED"/>
    <property type="match status" value="1"/>
</dbReference>
<feature type="domain" description="Band 7" evidence="6">
    <location>
        <begin position="47"/>
        <end position="219"/>
    </location>
</feature>
<evidence type="ECO:0000256" key="4">
    <source>
        <dbReference type="SAM" id="Coils"/>
    </source>
</evidence>
<evidence type="ECO:0000256" key="3">
    <source>
        <dbReference type="ARBA" id="ARBA00023136"/>
    </source>
</evidence>
<dbReference type="RefSeq" id="WP_124564786.1">
    <property type="nucleotide sequence ID" value="NZ_JARRRY010000005.1"/>
</dbReference>
<evidence type="ECO:0000259" key="7">
    <source>
        <dbReference type="Pfam" id="PF15975"/>
    </source>
</evidence>
<feature type="coiled-coil region" evidence="4">
    <location>
        <begin position="212"/>
        <end position="250"/>
    </location>
</feature>
<evidence type="ECO:0000256" key="5">
    <source>
        <dbReference type="SAM" id="Phobius"/>
    </source>
</evidence>
<keyword evidence="9" id="KW-1185">Reference proteome</keyword>
<evidence type="ECO:0000256" key="2">
    <source>
        <dbReference type="ARBA" id="ARBA00007161"/>
    </source>
</evidence>
<comment type="similarity">
    <text evidence="2">Belongs to the band 7/mec-2 family. Flotillin subfamily.</text>
</comment>
<evidence type="ECO:0000313" key="8">
    <source>
        <dbReference type="EMBL" id="MDG5754160.1"/>
    </source>
</evidence>
<comment type="caution">
    <text evidence="8">The sequence shown here is derived from an EMBL/GenBank/DDBJ whole genome shotgun (WGS) entry which is preliminary data.</text>
</comment>
<dbReference type="InterPro" id="IPR027705">
    <property type="entry name" value="Flotillin_fam"/>
</dbReference>
<dbReference type="InterPro" id="IPR036013">
    <property type="entry name" value="Band_7/SPFH_dom_sf"/>
</dbReference>
<dbReference type="PANTHER" id="PTHR13806">
    <property type="entry name" value="FLOTILLIN-RELATED"/>
    <property type="match status" value="1"/>
</dbReference>
<dbReference type="Pfam" id="PF15975">
    <property type="entry name" value="Flot"/>
    <property type="match status" value="1"/>
</dbReference>
<dbReference type="Proteomes" id="UP001218246">
    <property type="component" value="Unassembled WGS sequence"/>
</dbReference>
<accession>A0ABT6H660</accession>
<dbReference type="SUPFAM" id="SSF117892">
    <property type="entry name" value="Band 7/SPFH domain"/>
    <property type="match status" value="1"/>
</dbReference>